<dbReference type="AlphaFoldDB" id="A0A6P7TQQ2"/>
<keyword evidence="3" id="KW-0378">Hydrolase</keyword>
<dbReference type="GO" id="GO:0006364">
    <property type="term" value="P:rRNA processing"/>
    <property type="evidence" value="ECO:0007669"/>
    <property type="project" value="UniProtKB-KW"/>
</dbReference>
<dbReference type="PANTHER" id="PTHR12801">
    <property type="entry name" value="RNA EXONUCLEASE REXO1 / RECO3 FAMILY MEMBER-RELATED"/>
    <property type="match status" value="1"/>
</dbReference>
<dbReference type="RefSeq" id="XP_029654088.1">
    <property type="nucleotide sequence ID" value="XM_029798228.1"/>
</dbReference>
<dbReference type="Pfam" id="PF00929">
    <property type="entry name" value="RNase_T"/>
    <property type="match status" value="1"/>
</dbReference>
<organism evidence="6 7">
    <name type="scientific">Octopus sinensis</name>
    <name type="common">East Asian common octopus</name>
    <dbReference type="NCBI Taxonomy" id="2607531"/>
    <lineage>
        <taxon>Eukaryota</taxon>
        <taxon>Metazoa</taxon>
        <taxon>Spiralia</taxon>
        <taxon>Lophotrochozoa</taxon>
        <taxon>Mollusca</taxon>
        <taxon>Cephalopoda</taxon>
        <taxon>Coleoidea</taxon>
        <taxon>Octopodiformes</taxon>
        <taxon>Octopoda</taxon>
        <taxon>Incirrata</taxon>
        <taxon>Octopodidae</taxon>
        <taxon>Octopus</taxon>
    </lineage>
</organism>
<proteinExistence type="predicted"/>
<dbReference type="GO" id="GO:0005634">
    <property type="term" value="C:nucleus"/>
    <property type="evidence" value="ECO:0007669"/>
    <property type="project" value="TreeGrafter"/>
</dbReference>
<dbReference type="PANTHER" id="PTHR12801:SF45">
    <property type="entry name" value="RNA EXONUCLEASE 4"/>
    <property type="match status" value="1"/>
</dbReference>
<name>A0A6P7TQQ2_9MOLL</name>
<gene>
    <name evidence="7" type="primary">LOC115227365</name>
</gene>
<evidence type="ECO:0000256" key="3">
    <source>
        <dbReference type="ARBA" id="ARBA00022801"/>
    </source>
</evidence>
<protein>
    <submittedName>
        <fullName evidence="7">Apoptosis-enhancing nuclease-like</fullName>
    </submittedName>
</protein>
<accession>A0A6P7TQQ2</accession>
<keyword evidence="1" id="KW-0698">rRNA processing</keyword>
<dbReference type="InterPro" id="IPR036397">
    <property type="entry name" value="RNaseH_sf"/>
</dbReference>
<dbReference type="Gene3D" id="3.30.420.10">
    <property type="entry name" value="Ribonuclease H-like superfamily/Ribonuclease H"/>
    <property type="match status" value="1"/>
</dbReference>
<dbReference type="GO" id="GO:0004527">
    <property type="term" value="F:exonuclease activity"/>
    <property type="evidence" value="ECO:0007669"/>
    <property type="project" value="InterPro"/>
</dbReference>
<evidence type="ECO:0000256" key="4">
    <source>
        <dbReference type="ARBA" id="ARBA00025599"/>
    </source>
</evidence>
<evidence type="ECO:0000256" key="2">
    <source>
        <dbReference type="ARBA" id="ARBA00022722"/>
    </source>
</evidence>
<evidence type="ECO:0000313" key="7">
    <source>
        <dbReference type="RefSeq" id="XP_029654088.1"/>
    </source>
</evidence>
<dbReference type="InterPro" id="IPR047021">
    <property type="entry name" value="REXO1/3/4-like"/>
</dbReference>
<dbReference type="Proteomes" id="UP000515154">
    <property type="component" value="Unplaced"/>
</dbReference>
<keyword evidence="6" id="KW-1185">Reference proteome</keyword>
<dbReference type="KEGG" id="osn:115227365"/>
<evidence type="ECO:0000313" key="6">
    <source>
        <dbReference type="Proteomes" id="UP000515154"/>
    </source>
</evidence>
<evidence type="ECO:0000256" key="1">
    <source>
        <dbReference type="ARBA" id="ARBA00022552"/>
    </source>
</evidence>
<feature type="domain" description="Exonuclease" evidence="5">
    <location>
        <begin position="14"/>
        <end position="166"/>
    </location>
</feature>
<dbReference type="InterPro" id="IPR013520">
    <property type="entry name" value="Ribonucl_H"/>
</dbReference>
<dbReference type="InterPro" id="IPR012337">
    <property type="entry name" value="RNaseH-like_sf"/>
</dbReference>
<dbReference type="SUPFAM" id="SSF53098">
    <property type="entry name" value="Ribonuclease H-like"/>
    <property type="match status" value="1"/>
</dbReference>
<reference evidence="7" key="1">
    <citation type="submission" date="2025-08" db="UniProtKB">
        <authorList>
            <consortium name="RefSeq"/>
        </authorList>
    </citation>
    <scope>IDENTIFICATION</scope>
</reference>
<sequence>MLSEHAYCRNFGVTSSSHVNTIARCTVLDFSGNVLLDQYIKPEEQITDYRTPYSGISEIHMKEAIPYKDARETIWNLIKGKVVVGHALDNDFQALGFSVPLHMRRDTLWSPDLRRMMDNAGINKMSLKSMAKHILNRHIQNGPHCSFEDALATLDLFKCVLLTRGVWKQAARDSGKFTHLFDDHYWVA</sequence>
<keyword evidence="2" id="KW-0540">Nuclease</keyword>
<comment type="function">
    <text evidence="4">Exoribonuclease involved in ribosome biosynthesis. Involved in the processing of ITS1, the internal transcribed spacer localized between the 18S and 5.8S rRNAs.</text>
</comment>
<dbReference type="GO" id="GO:0003676">
    <property type="term" value="F:nucleic acid binding"/>
    <property type="evidence" value="ECO:0007669"/>
    <property type="project" value="InterPro"/>
</dbReference>
<dbReference type="SMART" id="SM00479">
    <property type="entry name" value="EXOIII"/>
    <property type="match status" value="1"/>
</dbReference>
<evidence type="ECO:0000259" key="5">
    <source>
        <dbReference type="SMART" id="SM00479"/>
    </source>
</evidence>